<comment type="caution">
    <text evidence="2">The sequence shown here is derived from an EMBL/GenBank/DDBJ whole genome shotgun (WGS) entry which is preliminary data.</text>
</comment>
<accession>A0ABU7ITT0</accession>
<feature type="transmembrane region" description="Helical" evidence="1">
    <location>
        <begin position="42"/>
        <end position="61"/>
    </location>
</feature>
<evidence type="ECO:0000256" key="1">
    <source>
        <dbReference type="SAM" id="Phobius"/>
    </source>
</evidence>
<gene>
    <name evidence="2" type="ORF">V1I91_09840</name>
</gene>
<proteinExistence type="predicted"/>
<keyword evidence="1" id="KW-0812">Transmembrane</keyword>
<evidence type="ECO:0000313" key="2">
    <source>
        <dbReference type="EMBL" id="MEE1976369.1"/>
    </source>
</evidence>
<keyword evidence="1" id="KW-0472">Membrane</keyword>
<keyword evidence="3" id="KW-1185">Reference proteome</keyword>
<protein>
    <recommendedName>
        <fullName evidence="4">VanZ-like domain-containing protein</fullName>
    </recommendedName>
</protein>
<keyword evidence="1" id="KW-1133">Transmembrane helix</keyword>
<name>A0ABU7ITT0_9FLAO</name>
<reference evidence="2 3" key="1">
    <citation type="submission" date="2024-01" db="EMBL/GenBank/DDBJ databases">
        <title>Maribacter spp. originated from different algae showed divergent polysaccharides utilization ability.</title>
        <authorList>
            <person name="Wang H."/>
            <person name="Wu Y."/>
        </authorList>
    </citation>
    <scope>NUCLEOTIDE SEQUENCE [LARGE SCALE GENOMIC DNA]</scope>
    <source>
        <strain evidence="2 3">PR1</strain>
    </source>
</reference>
<feature type="transmembrane region" description="Helical" evidence="1">
    <location>
        <begin position="68"/>
        <end position="86"/>
    </location>
</feature>
<dbReference type="Proteomes" id="UP001356308">
    <property type="component" value="Unassembled WGS sequence"/>
</dbReference>
<feature type="transmembrane region" description="Helical" evidence="1">
    <location>
        <begin position="106"/>
        <end position="126"/>
    </location>
</feature>
<dbReference type="EMBL" id="JAZDDG010000004">
    <property type="protein sequence ID" value="MEE1976369.1"/>
    <property type="molecule type" value="Genomic_DNA"/>
</dbReference>
<evidence type="ECO:0008006" key="4">
    <source>
        <dbReference type="Google" id="ProtNLM"/>
    </source>
</evidence>
<evidence type="ECO:0000313" key="3">
    <source>
        <dbReference type="Proteomes" id="UP001356308"/>
    </source>
</evidence>
<sequence length="143" mass="16111">MILKKSTISFVILLYAVAVPFLEINDTHVFNPDWTPHAKIHEVWQLLTNSSIGIFCLWLVWVKKELKTSVLISMLVTGGFLIAYSIQNLYGGSMKYLDGSEKTILGLNIGVVGFGVGFILLSILYFKTHNHGEKLNNRWLKGL</sequence>
<organism evidence="2 3">
    <name type="scientific">Maribacter cobaltidurans</name>
    <dbReference type="NCBI Taxonomy" id="1178778"/>
    <lineage>
        <taxon>Bacteria</taxon>
        <taxon>Pseudomonadati</taxon>
        <taxon>Bacteroidota</taxon>
        <taxon>Flavobacteriia</taxon>
        <taxon>Flavobacteriales</taxon>
        <taxon>Flavobacteriaceae</taxon>
        <taxon>Maribacter</taxon>
    </lineage>
</organism>
<dbReference type="RefSeq" id="WP_272651069.1">
    <property type="nucleotide sequence ID" value="NZ_JAZDDG010000004.1"/>
</dbReference>